<gene>
    <name evidence="2" type="ORF">BWGOE8_59100</name>
</gene>
<dbReference type="AlphaFoldDB" id="A0A1E8AXZ8"/>
<dbReference type="Proteomes" id="UP000175706">
    <property type="component" value="Unassembled WGS sequence"/>
</dbReference>
<reference evidence="2 3" key="1">
    <citation type="submission" date="2016-05" db="EMBL/GenBank/DDBJ databases">
        <title>Bacillus thuringiensis and Bacillus weihenstephanensis as novel biocontrol agents of wilt causing Verticillium species.</title>
        <authorList>
            <person name="Hollensteiner J."/>
            <person name="Wemheuer F."/>
            <person name="Harting R."/>
            <person name="Kolarzyk A."/>
            <person name="Diaz-Valerio S."/>
            <person name="Poehlein A."/>
            <person name="Brzuszkiewicz E."/>
            <person name="Nesemann K."/>
            <person name="Braus-Stromeyer S."/>
            <person name="Braus G."/>
            <person name="Daniel R."/>
            <person name="Liesegang H."/>
        </authorList>
    </citation>
    <scope>NUCLEOTIDE SEQUENCE [LARGE SCALE GENOMIC DNA]</scope>
    <source>
        <strain evidence="2 3">GOE8</strain>
    </source>
</reference>
<comment type="caution">
    <text evidence="2">The sequence shown here is derived from an EMBL/GenBank/DDBJ whole genome shotgun (WGS) entry which is preliminary data.</text>
</comment>
<accession>A0A1E8AXZ8</accession>
<feature type="region of interest" description="Disordered" evidence="1">
    <location>
        <begin position="1"/>
        <end position="20"/>
    </location>
</feature>
<evidence type="ECO:0000313" key="2">
    <source>
        <dbReference type="EMBL" id="OFD69835.1"/>
    </source>
</evidence>
<evidence type="ECO:0000313" key="3">
    <source>
        <dbReference type="Proteomes" id="UP000175706"/>
    </source>
</evidence>
<dbReference type="RefSeq" id="WP_070145895.1">
    <property type="nucleotide sequence ID" value="NZ_LXLT01000128.1"/>
</dbReference>
<name>A0A1E8AXZ8_BACMY</name>
<organism evidence="2 3">
    <name type="scientific">Bacillus mycoides</name>
    <dbReference type="NCBI Taxonomy" id="1405"/>
    <lineage>
        <taxon>Bacteria</taxon>
        <taxon>Bacillati</taxon>
        <taxon>Bacillota</taxon>
        <taxon>Bacilli</taxon>
        <taxon>Bacillales</taxon>
        <taxon>Bacillaceae</taxon>
        <taxon>Bacillus</taxon>
        <taxon>Bacillus cereus group</taxon>
    </lineage>
</organism>
<dbReference type="CDD" id="cd11586">
    <property type="entry name" value="VbhA_like"/>
    <property type="match status" value="1"/>
</dbReference>
<proteinExistence type="predicted"/>
<evidence type="ECO:0008006" key="4">
    <source>
        <dbReference type="Google" id="ProtNLM"/>
    </source>
</evidence>
<feature type="compositionally biased region" description="Basic and acidic residues" evidence="1">
    <location>
        <begin position="1"/>
        <end position="16"/>
    </location>
</feature>
<sequence length="60" mass="7115">MRNKKDEMMKEARKSMELSGFHVNKDQDELVQKQLDGKISEEEFLKEVRRKLNESFGQGN</sequence>
<dbReference type="EMBL" id="LXLT01000128">
    <property type="protein sequence ID" value="OFD69835.1"/>
    <property type="molecule type" value="Genomic_DNA"/>
</dbReference>
<dbReference type="PATRIC" id="fig|86662.25.peg.6111"/>
<evidence type="ECO:0000256" key="1">
    <source>
        <dbReference type="SAM" id="MobiDB-lite"/>
    </source>
</evidence>
<dbReference type="InterPro" id="IPR033788">
    <property type="entry name" value="VbhA-like"/>
</dbReference>
<protein>
    <recommendedName>
        <fullName evidence="4">Antitoxin VbhA domain-containing protein</fullName>
    </recommendedName>
</protein>